<comment type="caution">
    <text evidence="2">The sequence shown here is derived from an EMBL/GenBank/DDBJ whole genome shotgun (WGS) entry which is preliminary data.</text>
</comment>
<dbReference type="GO" id="GO:0042586">
    <property type="term" value="F:peptide deformylase activity"/>
    <property type="evidence" value="ECO:0007669"/>
    <property type="project" value="InterPro"/>
</dbReference>
<reference evidence="2" key="1">
    <citation type="journal article" date="2014" name="Front. Microbiol.">
        <title>High frequency of phylogenetically diverse reductive dehalogenase-homologous genes in deep subseafloor sedimentary metagenomes.</title>
        <authorList>
            <person name="Kawai M."/>
            <person name="Futagami T."/>
            <person name="Toyoda A."/>
            <person name="Takaki Y."/>
            <person name="Nishi S."/>
            <person name="Hori S."/>
            <person name="Arai W."/>
            <person name="Tsubouchi T."/>
            <person name="Morono Y."/>
            <person name="Uchiyama I."/>
            <person name="Ito T."/>
            <person name="Fujiyama A."/>
            <person name="Inagaki F."/>
            <person name="Takami H."/>
        </authorList>
    </citation>
    <scope>NUCLEOTIDE SEQUENCE</scope>
    <source>
        <strain evidence="2">Expedition CK06-06</strain>
    </source>
</reference>
<accession>X1MAV7</accession>
<feature type="non-terminal residue" evidence="2">
    <location>
        <position position="1"/>
    </location>
</feature>
<dbReference type="PRINTS" id="PR01576">
    <property type="entry name" value="PDEFORMYLASE"/>
</dbReference>
<name>X1MAV7_9ZZZZ</name>
<gene>
    <name evidence="2" type="ORF">S06H3_08852</name>
</gene>
<protein>
    <recommendedName>
        <fullName evidence="3">Peptide deformylase</fullName>
    </recommendedName>
</protein>
<dbReference type="InterPro" id="IPR036821">
    <property type="entry name" value="Peptide_deformylase_sf"/>
</dbReference>
<dbReference type="PANTHER" id="PTHR10458">
    <property type="entry name" value="PEPTIDE DEFORMYLASE"/>
    <property type="match status" value="1"/>
</dbReference>
<comment type="similarity">
    <text evidence="1">Belongs to the polypeptide deformylase family.</text>
</comment>
<evidence type="ECO:0000256" key="1">
    <source>
        <dbReference type="ARBA" id="ARBA00010759"/>
    </source>
</evidence>
<evidence type="ECO:0008006" key="3">
    <source>
        <dbReference type="Google" id="ProtNLM"/>
    </source>
</evidence>
<dbReference type="SUPFAM" id="SSF56420">
    <property type="entry name" value="Peptide deformylase"/>
    <property type="match status" value="1"/>
</dbReference>
<dbReference type="InterPro" id="IPR023635">
    <property type="entry name" value="Peptide_deformylase"/>
</dbReference>
<dbReference type="Gene3D" id="3.90.45.10">
    <property type="entry name" value="Peptide deformylase"/>
    <property type="match status" value="1"/>
</dbReference>
<evidence type="ECO:0000313" key="2">
    <source>
        <dbReference type="EMBL" id="GAI11825.1"/>
    </source>
</evidence>
<dbReference type="PANTHER" id="PTHR10458:SF22">
    <property type="entry name" value="PEPTIDE DEFORMYLASE"/>
    <property type="match status" value="1"/>
</dbReference>
<sequence>VLEEGCLSLPEITLKIRRSKRVMVEGWNEDGEIIKVEGEDLLAHVIQHEIDHLSGILIIDHADQAERTRLDTKLKLLERKSRGYISL</sequence>
<proteinExistence type="inferred from homology"/>
<organism evidence="2">
    <name type="scientific">marine sediment metagenome</name>
    <dbReference type="NCBI Taxonomy" id="412755"/>
    <lineage>
        <taxon>unclassified sequences</taxon>
        <taxon>metagenomes</taxon>
        <taxon>ecological metagenomes</taxon>
    </lineage>
</organism>
<dbReference type="Pfam" id="PF01327">
    <property type="entry name" value="Pep_deformylase"/>
    <property type="match status" value="1"/>
</dbReference>
<dbReference type="EMBL" id="BARV01003796">
    <property type="protein sequence ID" value="GAI11825.1"/>
    <property type="molecule type" value="Genomic_DNA"/>
</dbReference>
<dbReference type="AlphaFoldDB" id="X1MAV7"/>